<protein>
    <submittedName>
        <fullName evidence="2">Uncharacterized protein</fullName>
    </submittedName>
</protein>
<feature type="compositionally biased region" description="Acidic residues" evidence="1">
    <location>
        <begin position="55"/>
        <end position="70"/>
    </location>
</feature>
<evidence type="ECO:0000256" key="1">
    <source>
        <dbReference type="SAM" id="MobiDB-lite"/>
    </source>
</evidence>
<feature type="compositionally biased region" description="Basic and acidic residues" evidence="1">
    <location>
        <begin position="33"/>
        <end position="49"/>
    </location>
</feature>
<name>A0AA39R271_9LECA</name>
<dbReference type="EMBL" id="JAFEKC020000011">
    <property type="protein sequence ID" value="KAK0512484.1"/>
    <property type="molecule type" value="Genomic_DNA"/>
</dbReference>
<organism evidence="2 3">
    <name type="scientific">Cladonia borealis</name>
    <dbReference type="NCBI Taxonomy" id="184061"/>
    <lineage>
        <taxon>Eukaryota</taxon>
        <taxon>Fungi</taxon>
        <taxon>Dikarya</taxon>
        <taxon>Ascomycota</taxon>
        <taxon>Pezizomycotina</taxon>
        <taxon>Lecanoromycetes</taxon>
        <taxon>OSLEUM clade</taxon>
        <taxon>Lecanoromycetidae</taxon>
        <taxon>Lecanorales</taxon>
        <taxon>Lecanorineae</taxon>
        <taxon>Cladoniaceae</taxon>
        <taxon>Cladonia</taxon>
    </lineage>
</organism>
<sequence length="83" mass="9204">MPKRKKGIKRNKKDQDGSVGKDEPGGKQANQGAEHKPEPGEKKQPDVDGKGGVIGDEDGDWEWSDGELDDERLQAFFDERPIT</sequence>
<accession>A0AA39R271</accession>
<proteinExistence type="predicted"/>
<gene>
    <name evidence="2" type="ORF">JMJ35_005612</name>
</gene>
<evidence type="ECO:0000313" key="2">
    <source>
        <dbReference type="EMBL" id="KAK0512484.1"/>
    </source>
</evidence>
<reference evidence="2" key="1">
    <citation type="submission" date="2023-03" db="EMBL/GenBank/DDBJ databases">
        <title>Complete genome of Cladonia borealis.</title>
        <authorList>
            <person name="Park H."/>
        </authorList>
    </citation>
    <scope>NUCLEOTIDE SEQUENCE</scope>
    <source>
        <strain evidence="2">ANT050790</strain>
    </source>
</reference>
<keyword evidence="3" id="KW-1185">Reference proteome</keyword>
<evidence type="ECO:0000313" key="3">
    <source>
        <dbReference type="Proteomes" id="UP001166286"/>
    </source>
</evidence>
<feature type="compositionally biased region" description="Basic and acidic residues" evidence="1">
    <location>
        <begin position="13"/>
        <end position="25"/>
    </location>
</feature>
<dbReference type="AlphaFoldDB" id="A0AA39R271"/>
<comment type="caution">
    <text evidence="2">The sequence shown here is derived from an EMBL/GenBank/DDBJ whole genome shotgun (WGS) entry which is preliminary data.</text>
</comment>
<feature type="region of interest" description="Disordered" evidence="1">
    <location>
        <begin position="1"/>
        <end position="83"/>
    </location>
</feature>
<feature type="compositionally biased region" description="Basic residues" evidence="1">
    <location>
        <begin position="1"/>
        <end position="12"/>
    </location>
</feature>
<feature type="compositionally biased region" description="Basic and acidic residues" evidence="1">
    <location>
        <begin position="71"/>
        <end position="83"/>
    </location>
</feature>
<dbReference type="Proteomes" id="UP001166286">
    <property type="component" value="Unassembled WGS sequence"/>
</dbReference>